<dbReference type="GO" id="GO:0000976">
    <property type="term" value="F:transcription cis-regulatory region binding"/>
    <property type="evidence" value="ECO:0007669"/>
    <property type="project" value="TreeGrafter"/>
</dbReference>
<comment type="caution">
    <text evidence="5">The sequence shown here is derived from an EMBL/GenBank/DDBJ whole genome shotgun (WGS) entry which is preliminary data.</text>
</comment>
<evidence type="ECO:0000256" key="1">
    <source>
        <dbReference type="ARBA" id="ARBA00023125"/>
    </source>
</evidence>
<feature type="compositionally biased region" description="Basic and acidic residues" evidence="3">
    <location>
        <begin position="10"/>
        <end position="19"/>
    </location>
</feature>
<organism evidence="5 6">
    <name type="scientific">Labrys okinawensis</name>
    <dbReference type="NCBI Taxonomy" id="346911"/>
    <lineage>
        <taxon>Bacteria</taxon>
        <taxon>Pseudomonadati</taxon>
        <taxon>Pseudomonadota</taxon>
        <taxon>Alphaproteobacteria</taxon>
        <taxon>Hyphomicrobiales</taxon>
        <taxon>Xanthobacteraceae</taxon>
        <taxon>Labrys</taxon>
    </lineage>
</organism>
<dbReference type="PROSITE" id="PS50977">
    <property type="entry name" value="HTH_TETR_2"/>
    <property type="match status" value="1"/>
</dbReference>
<dbReference type="Gene3D" id="1.10.10.60">
    <property type="entry name" value="Homeodomain-like"/>
    <property type="match status" value="1"/>
</dbReference>
<dbReference type="Gene3D" id="1.10.357.10">
    <property type="entry name" value="Tetracycline Repressor, domain 2"/>
    <property type="match status" value="1"/>
</dbReference>
<evidence type="ECO:0000256" key="3">
    <source>
        <dbReference type="SAM" id="MobiDB-lite"/>
    </source>
</evidence>
<dbReference type="AlphaFoldDB" id="A0A2S9QJD3"/>
<dbReference type="InterPro" id="IPR050109">
    <property type="entry name" value="HTH-type_TetR-like_transc_reg"/>
</dbReference>
<evidence type="ECO:0000313" key="5">
    <source>
        <dbReference type="EMBL" id="PRH89466.1"/>
    </source>
</evidence>
<dbReference type="InterPro" id="IPR009057">
    <property type="entry name" value="Homeodomain-like_sf"/>
</dbReference>
<dbReference type="Pfam" id="PF00440">
    <property type="entry name" value="TetR_N"/>
    <property type="match status" value="1"/>
</dbReference>
<protein>
    <recommendedName>
        <fullName evidence="4">HTH tetR-type domain-containing protein</fullName>
    </recommendedName>
</protein>
<reference evidence="5 6" key="1">
    <citation type="submission" date="2018-02" db="EMBL/GenBank/DDBJ databases">
        <title>Whole genome sequencing of endophytic bacterium.</title>
        <authorList>
            <person name="Eedara R."/>
            <person name="Podile A.R."/>
        </authorList>
    </citation>
    <scope>NUCLEOTIDE SEQUENCE [LARGE SCALE GENOMIC DNA]</scope>
    <source>
        <strain evidence="5 6">RP1T</strain>
    </source>
</reference>
<dbReference type="Pfam" id="PF09209">
    <property type="entry name" value="CecR_C"/>
    <property type="match status" value="1"/>
</dbReference>
<evidence type="ECO:0000313" key="6">
    <source>
        <dbReference type="Proteomes" id="UP000237682"/>
    </source>
</evidence>
<dbReference type="InterPro" id="IPR036271">
    <property type="entry name" value="Tet_transcr_reg_TetR-rel_C_sf"/>
</dbReference>
<dbReference type="InterPro" id="IPR015292">
    <property type="entry name" value="Tscrpt_reg_YbiH_C"/>
</dbReference>
<dbReference type="GO" id="GO:0003700">
    <property type="term" value="F:DNA-binding transcription factor activity"/>
    <property type="evidence" value="ECO:0007669"/>
    <property type="project" value="TreeGrafter"/>
</dbReference>
<feature type="domain" description="HTH tetR-type" evidence="4">
    <location>
        <begin position="19"/>
        <end position="79"/>
    </location>
</feature>
<name>A0A2S9QJD3_9HYPH</name>
<dbReference type="Proteomes" id="UP000237682">
    <property type="component" value="Unassembled WGS sequence"/>
</dbReference>
<evidence type="ECO:0000259" key="4">
    <source>
        <dbReference type="PROSITE" id="PS50977"/>
    </source>
</evidence>
<keyword evidence="6" id="KW-1185">Reference proteome</keyword>
<dbReference type="InterPro" id="IPR001647">
    <property type="entry name" value="HTH_TetR"/>
</dbReference>
<proteinExistence type="predicted"/>
<gene>
    <name evidence="5" type="ORF">C5L14_02510</name>
</gene>
<keyword evidence="1 2" id="KW-0238">DNA-binding</keyword>
<dbReference type="PANTHER" id="PTHR30055:SF226">
    <property type="entry name" value="HTH-TYPE TRANSCRIPTIONAL REGULATOR PKSA"/>
    <property type="match status" value="1"/>
</dbReference>
<dbReference type="SUPFAM" id="SSF46689">
    <property type="entry name" value="Homeodomain-like"/>
    <property type="match status" value="1"/>
</dbReference>
<dbReference type="PANTHER" id="PTHR30055">
    <property type="entry name" value="HTH-TYPE TRANSCRIPTIONAL REGULATOR RUTR"/>
    <property type="match status" value="1"/>
</dbReference>
<accession>A0A2S9QJD3</accession>
<feature type="region of interest" description="Disordered" evidence="3">
    <location>
        <begin position="1"/>
        <end position="20"/>
    </location>
</feature>
<dbReference type="EMBL" id="PUEJ01000001">
    <property type="protein sequence ID" value="PRH89466.1"/>
    <property type="molecule type" value="Genomic_DNA"/>
</dbReference>
<dbReference type="SUPFAM" id="SSF48498">
    <property type="entry name" value="Tetracyclin repressor-like, C-terminal domain"/>
    <property type="match status" value="1"/>
</dbReference>
<evidence type="ECO:0000256" key="2">
    <source>
        <dbReference type="PROSITE-ProRule" id="PRU00335"/>
    </source>
</evidence>
<dbReference type="RefSeq" id="WP_105860429.1">
    <property type="nucleotide sequence ID" value="NZ_PUEJ01000001.1"/>
</dbReference>
<sequence>MPRPLHARRVSSDSQERGVKTRQNLIETAGRIFADKGYHATTSREICDLAGVNTAAVNYYFGGIRPLYEAAVSEARREVVIPPEAFAAILKHAEPLDQLKAYYGLMARRLLSPAERSWQIRLVTREMVMPTVTTLMADEDFLAPQMHWLRDLLARMLDRPLDHPDIGRAELALNAPFMVLATVERGVLEAIAPSLAEHEREIEPMSRALETFALAGVQALAHKSSGH</sequence>
<feature type="DNA-binding region" description="H-T-H motif" evidence="2">
    <location>
        <begin position="42"/>
        <end position="61"/>
    </location>
</feature>
<dbReference type="OrthoDB" id="2356263at2"/>